<feature type="transmembrane region" description="Helical" evidence="1">
    <location>
        <begin position="35"/>
        <end position="54"/>
    </location>
</feature>
<reference evidence="2" key="1">
    <citation type="journal article" date="2023" name="GigaByte">
        <title>Genome assembly of the bearded iris, Iris pallida Lam.</title>
        <authorList>
            <person name="Bruccoleri R.E."/>
            <person name="Oakeley E.J."/>
            <person name="Faust A.M.E."/>
            <person name="Altorfer M."/>
            <person name="Dessus-Babus S."/>
            <person name="Burckhardt D."/>
            <person name="Oertli M."/>
            <person name="Naumann U."/>
            <person name="Petersen F."/>
            <person name="Wong J."/>
        </authorList>
    </citation>
    <scope>NUCLEOTIDE SEQUENCE</scope>
    <source>
        <strain evidence="2">GSM-AAB239-AS_SAM_17_03QT</strain>
    </source>
</reference>
<name>A0AAX6HAQ5_IRIPA</name>
<keyword evidence="3" id="KW-1185">Reference proteome</keyword>
<keyword evidence="1" id="KW-0812">Transmembrane</keyword>
<dbReference type="AlphaFoldDB" id="A0AAX6HAQ5"/>
<keyword evidence="1" id="KW-0472">Membrane</keyword>
<evidence type="ECO:0000256" key="1">
    <source>
        <dbReference type="SAM" id="Phobius"/>
    </source>
</evidence>
<evidence type="ECO:0000313" key="2">
    <source>
        <dbReference type="EMBL" id="KAJ6837651.1"/>
    </source>
</evidence>
<dbReference type="Proteomes" id="UP001140949">
    <property type="component" value="Unassembled WGS sequence"/>
</dbReference>
<keyword evidence="1" id="KW-1133">Transmembrane helix</keyword>
<gene>
    <name evidence="2" type="ORF">M6B38_119970</name>
</gene>
<protein>
    <submittedName>
        <fullName evidence="2">Uncharacterized protein</fullName>
    </submittedName>
</protein>
<dbReference type="EMBL" id="JANAVB010011394">
    <property type="protein sequence ID" value="KAJ6837651.1"/>
    <property type="molecule type" value="Genomic_DNA"/>
</dbReference>
<proteinExistence type="predicted"/>
<reference evidence="2" key="2">
    <citation type="submission" date="2023-04" db="EMBL/GenBank/DDBJ databases">
        <authorList>
            <person name="Bruccoleri R.E."/>
            <person name="Oakeley E.J."/>
            <person name="Faust A.-M."/>
            <person name="Dessus-Babus S."/>
            <person name="Altorfer M."/>
            <person name="Burckhardt D."/>
            <person name="Oertli M."/>
            <person name="Naumann U."/>
            <person name="Petersen F."/>
            <person name="Wong J."/>
        </authorList>
    </citation>
    <scope>NUCLEOTIDE SEQUENCE</scope>
    <source>
        <strain evidence="2">GSM-AAB239-AS_SAM_17_03QT</strain>
        <tissue evidence="2">Leaf</tissue>
    </source>
</reference>
<sequence>MADHLLSFPGVLLLHPSKCSFLHIYSILYREREGNFLFIFGTGEAVIAAILSICMGERDVSMHVCYVLLVCVRVCTRTCVCLCTCMCFCARMRGAYNLPSTSYG</sequence>
<organism evidence="2 3">
    <name type="scientific">Iris pallida</name>
    <name type="common">Sweet iris</name>
    <dbReference type="NCBI Taxonomy" id="29817"/>
    <lineage>
        <taxon>Eukaryota</taxon>
        <taxon>Viridiplantae</taxon>
        <taxon>Streptophyta</taxon>
        <taxon>Embryophyta</taxon>
        <taxon>Tracheophyta</taxon>
        <taxon>Spermatophyta</taxon>
        <taxon>Magnoliopsida</taxon>
        <taxon>Liliopsida</taxon>
        <taxon>Asparagales</taxon>
        <taxon>Iridaceae</taxon>
        <taxon>Iridoideae</taxon>
        <taxon>Irideae</taxon>
        <taxon>Iris</taxon>
    </lineage>
</organism>
<evidence type="ECO:0000313" key="3">
    <source>
        <dbReference type="Proteomes" id="UP001140949"/>
    </source>
</evidence>
<comment type="caution">
    <text evidence="2">The sequence shown here is derived from an EMBL/GenBank/DDBJ whole genome shotgun (WGS) entry which is preliminary data.</text>
</comment>
<accession>A0AAX6HAQ5</accession>